<evidence type="ECO:0000256" key="1">
    <source>
        <dbReference type="ARBA" id="ARBA00022741"/>
    </source>
</evidence>
<name>A0A6N7USH7_9FIRM</name>
<evidence type="ECO:0000313" key="7">
    <source>
        <dbReference type="EMBL" id="MSR93953.1"/>
    </source>
</evidence>
<dbReference type="PROSITE" id="PS50901">
    <property type="entry name" value="FTSK"/>
    <property type="match status" value="1"/>
</dbReference>
<dbReference type="AlphaFoldDB" id="A0A6N7USH7"/>
<dbReference type="InterPro" id="IPR027417">
    <property type="entry name" value="P-loop_NTPase"/>
</dbReference>
<dbReference type="Gene3D" id="3.40.50.300">
    <property type="entry name" value="P-loop containing nucleotide triphosphate hydrolases"/>
    <property type="match status" value="1"/>
</dbReference>
<gene>
    <name evidence="7" type="ORF">FYJ34_06720</name>
</gene>
<dbReference type="PANTHER" id="PTHR22683">
    <property type="entry name" value="SPORULATION PROTEIN RELATED"/>
    <property type="match status" value="1"/>
</dbReference>
<dbReference type="Pfam" id="PF01935">
    <property type="entry name" value="DUF87"/>
    <property type="match status" value="1"/>
</dbReference>
<dbReference type="PROSITE" id="PS50943">
    <property type="entry name" value="HTH_CROC1"/>
    <property type="match status" value="1"/>
</dbReference>
<sequence length="580" mass="68725">MWETICLYFHAKKIRYWHRNLFWIFRLLRFFLPLSLLLVWYGWVVARRIYFSGDWQGFLLRGEVSWQEYVLVPWWIFLAVPIVWGISCIIWEILFDRLFPGWYSRRFHLQQLSRMIVTNGWFDRRSQQGKERIIWFPRIFYRMEQGTVFLMVENTMGRYQSQFLTLQQKVETGILCELMGIEVGERYIRYRFLYQLERCRIRIEQVLCQKGSLLLMEGVEWKFDKQPHALIVGGTGGGKTFLILTLIESLLKAGAEVIVLDPKRADLSDLGQVIPQVYSKKEEMISKVIQFYFDMLDTYDRYKHMEGYYTGCNYRAVGLSPHFLVFDEYVAFMDMLGYSTADKIMTYLRKIAMLGRQVGYFLILACQRPDAKYFADGMRDQFHLRIALGRNSEMGYSMVFGSEVKKTFLNRDIPGRGYVDRNLGIVHEFYAPYVPEGYDFLAQMKKLGFCSTTPILQEDLWTLERGAEEELRLSERTQRILMDMGIYSDSLERQKDVRLEESSSLLPDDRNDEAGYENSIFVRETERSLKSLRESFHLTQSECAKKLGISRQRLSDYESGRGLSQEVEDRLRSQMEKWCD</sequence>
<dbReference type="Pfam" id="PF01381">
    <property type="entry name" value="HTH_3"/>
    <property type="match status" value="1"/>
</dbReference>
<dbReference type="InterPro" id="IPR002789">
    <property type="entry name" value="HerA_central"/>
</dbReference>
<evidence type="ECO:0000259" key="5">
    <source>
        <dbReference type="PROSITE" id="PS50901"/>
    </source>
</evidence>
<protein>
    <submittedName>
        <fullName evidence="7">Helix-turn-helix domain-containing protein</fullName>
    </submittedName>
</protein>
<keyword evidence="8" id="KW-1185">Reference proteome</keyword>
<keyword evidence="4" id="KW-1133">Transmembrane helix</keyword>
<dbReference type="PANTHER" id="PTHR22683:SF47">
    <property type="entry name" value="FTSK DOMAIN-CONTAINING PROTEIN YDCQ"/>
    <property type="match status" value="1"/>
</dbReference>
<dbReference type="Proteomes" id="UP000434409">
    <property type="component" value="Unassembled WGS sequence"/>
</dbReference>
<dbReference type="SUPFAM" id="SSF47413">
    <property type="entry name" value="lambda repressor-like DNA-binding domains"/>
    <property type="match status" value="1"/>
</dbReference>
<keyword evidence="2 3" id="KW-0067">ATP-binding</keyword>
<feature type="domain" description="HTH cro/C1-type" evidence="6">
    <location>
        <begin position="529"/>
        <end position="561"/>
    </location>
</feature>
<dbReference type="InterPro" id="IPR002543">
    <property type="entry name" value="FtsK_dom"/>
</dbReference>
<accession>A0A6N7USH7</accession>
<dbReference type="EMBL" id="VULY01000018">
    <property type="protein sequence ID" value="MSR93953.1"/>
    <property type="molecule type" value="Genomic_DNA"/>
</dbReference>
<evidence type="ECO:0000256" key="2">
    <source>
        <dbReference type="ARBA" id="ARBA00022840"/>
    </source>
</evidence>
<evidence type="ECO:0000259" key="6">
    <source>
        <dbReference type="PROSITE" id="PS50943"/>
    </source>
</evidence>
<dbReference type="InterPro" id="IPR010982">
    <property type="entry name" value="Lambda_DNA-bd_dom_sf"/>
</dbReference>
<reference evidence="7 8" key="1">
    <citation type="submission" date="2019-08" db="EMBL/GenBank/DDBJ databases">
        <title>In-depth cultivation of the pig gut microbiome towards novel bacterial diversity and tailored functional studies.</title>
        <authorList>
            <person name="Wylensek D."/>
            <person name="Hitch T.C.A."/>
            <person name="Clavel T."/>
        </authorList>
    </citation>
    <scope>NUCLEOTIDE SEQUENCE [LARGE SCALE GENOMIC DNA]</scope>
    <source>
        <strain evidence="7 8">68-1-5</strain>
    </source>
</reference>
<dbReference type="SUPFAM" id="SSF52540">
    <property type="entry name" value="P-loop containing nucleoside triphosphate hydrolases"/>
    <property type="match status" value="1"/>
</dbReference>
<evidence type="ECO:0000256" key="3">
    <source>
        <dbReference type="PROSITE-ProRule" id="PRU00289"/>
    </source>
</evidence>
<evidence type="ECO:0000313" key="8">
    <source>
        <dbReference type="Proteomes" id="UP000434409"/>
    </source>
</evidence>
<proteinExistence type="predicted"/>
<feature type="domain" description="FtsK" evidence="5">
    <location>
        <begin position="216"/>
        <end position="397"/>
    </location>
</feature>
<dbReference type="InterPro" id="IPR050206">
    <property type="entry name" value="FtsK/SpoIIIE/SftA"/>
</dbReference>
<organism evidence="7 8">
    <name type="scientific">Suipraeoptans intestinalis</name>
    <dbReference type="NCBI Taxonomy" id="2606628"/>
    <lineage>
        <taxon>Bacteria</taxon>
        <taxon>Bacillati</taxon>
        <taxon>Bacillota</taxon>
        <taxon>Clostridia</taxon>
        <taxon>Lachnospirales</taxon>
        <taxon>Lachnospiraceae</taxon>
        <taxon>Suipraeoptans</taxon>
    </lineage>
</organism>
<dbReference type="SMART" id="SM00530">
    <property type="entry name" value="HTH_XRE"/>
    <property type="match status" value="1"/>
</dbReference>
<dbReference type="GO" id="GO:0003677">
    <property type="term" value="F:DNA binding"/>
    <property type="evidence" value="ECO:0007669"/>
    <property type="project" value="InterPro"/>
</dbReference>
<feature type="binding site" evidence="3">
    <location>
        <begin position="233"/>
        <end position="240"/>
    </location>
    <ligand>
        <name>ATP</name>
        <dbReference type="ChEBI" id="CHEBI:30616"/>
    </ligand>
</feature>
<feature type="transmembrane region" description="Helical" evidence="4">
    <location>
        <begin position="74"/>
        <end position="95"/>
    </location>
</feature>
<dbReference type="GO" id="GO:0005524">
    <property type="term" value="F:ATP binding"/>
    <property type="evidence" value="ECO:0007669"/>
    <property type="project" value="UniProtKB-UniRule"/>
</dbReference>
<dbReference type="InterPro" id="IPR001387">
    <property type="entry name" value="Cro/C1-type_HTH"/>
</dbReference>
<keyword evidence="4" id="KW-0812">Transmembrane</keyword>
<comment type="caution">
    <text evidence="7">The sequence shown here is derived from an EMBL/GenBank/DDBJ whole genome shotgun (WGS) entry which is preliminary data.</text>
</comment>
<keyword evidence="4" id="KW-0472">Membrane</keyword>
<evidence type="ECO:0000256" key="4">
    <source>
        <dbReference type="SAM" id="Phobius"/>
    </source>
</evidence>
<dbReference type="Gene3D" id="1.10.260.40">
    <property type="entry name" value="lambda repressor-like DNA-binding domains"/>
    <property type="match status" value="1"/>
</dbReference>
<feature type="transmembrane region" description="Helical" evidence="4">
    <location>
        <begin position="21"/>
        <end position="43"/>
    </location>
</feature>
<keyword evidence="1 3" id="KW-0547">Nucleotide-binding</keyword>
<dbReference type="CDD" id="cd00093">
    <property type="entry name" value="HTH_XRE"/>
    <property type="match status" value="1"/>
</dbReference>